<organism evidence="1 2">
    <name type="scientific">Haloarchaeobius iranensis</name>
    <dbReference type="NCBI Taxonomy" id="996166"/>
    <lineage>
        <taxon>Archaea</taxon>
        <taxon>Methanobacteriati</taxon>
        <taxon>Methanobacteriota</taxon>
        <taxon>Stenosarchaea group</taxon>
        <taxon>Halobacteria</taxon>
        <taxon>Halobacteriales</taxon>
        <taxon>Halorubellaceae</taxon>
        <taxon>Haloarchaeobius</taxon>
    </lineage>
</organism>
<evidence type="ECO:0000313" key="2">
    <source>
        <dbReference type="Proteomes" id="UP000199370"/>
    </source>
</evidence>
<dbReference type="Gene3D" id="3.40.720.10">
    <property type="entry name" value="Alkaline Phosphatase, subunit A"/>
    <property type="match status" value="1"/>
</dbReference>
<evidence type="ECO:0000313" key="1">
    <source>
        <dbReference type="EMBL" id="SDN49662.1"/>
    </source>
</evidence>
<dbReference type="InterPro" id="IPR017850">
    <property type="entry name" value="Alkaline_phosphatase_core_sf"/>
</dbReference>
<keyword evidence="2" id="KW-1185">Reference proteome</keyword>
<dbReference type="EMBL" id="FNIA01000049">
    <property type="protein sequence ID" value="SDN49662.1"/>
    <property type="molecule type" value="Genomic_DNA"/>
</dbReference>
<sequence length="318" mass="36834">MNVSYALDSLRRNWNNQHWYTTVFNSYVAGRLYRRLKGNDGEFVVEKDWDNLLILDGCRFDLFEEVYGEQFEEGFGGTLSKIRSRGSGSPGYLRENFQGRDLSDTVYVTANPFVYKVLDNPFHHVDHVWMNDWDDDLETVRPDTMVEHAIEAYQTYPNKRLVVHFMQPHHPFIGDFRLSEDRGFLGAKAKSLDEDVPDVKFVWERLREGEVSEDEVWRAYRDNLVLALEKVGKLIEAIPGKHVVTSDHGNAFGERVKPFPTTTYGHGDNLHIPALVDVPWLELPADDRRQIEVGTEESSDINYEEESIEERLTALGYK</sequence>
<evidence type="ECO:0008006" key="3">
    <source>
        <dbReference type="Google" id="ProtNLM"/>
    </source>
</evidence>
<dbReference type="AlphaFoldDB" id="A0A1H0BVH9"/>
<dbReference type="STRING" id="996166.SAMN05192554_1495"/>
<protein>
    <recommendedName>
        <fullName evidence="3">Sulfatase</fullName>
    </recommendedName>
</protein>
<name>A0A1H0BVH9_9EURY</name>
<proteinExistence type="predicted"/>
<dbReference type="OrthoDB" id="100846at2157"/>
<dbReference type="Proteomes" id="UP000199370">
    <property type="component" value="Unassembled WGS sequence"/>
</dbReference>
<reference evidence="1 2" key="1">
    <citation type="submission" date="2016-10" db="EMBL/GenBank/DDBJ databases">
        <authorList>
            <person name="de Groot N.N."/>
        </authorList>
    </citation>
    <scope>NUCLEOTIDE SEQUENCE [LARGE SCALE GENOMIC DNA]</scope>
    <source>
        <strain evidence="2">EB21,IBRC-M 10013,KCTC 4048</strain>
    </source>
</reference>
<accession>A0A1H0BVH9</accession>
<dbReference type="SUPFAM" id="SSF53649">
    <property type="entry name" value="Alkaline phosphatase-like"/>
    <property type="match status" value="1"/>
</dbReference>
<gene>
    <name evidence="1" type="ORF">SAMN05192554_1495</name>
</gene>
<dbReference type="RefSeq" id="WP_139172428.1">
    <property type="nucleotide sequence ID" value="NZ_FNIA01000049.1"/>
</dbReference>